<organism evidence="4 5">
    <name type="scientific">Pythium oligandrum</name>
    <name type="common">Mycoparasitic fungus</name>
    <dbReference type="NCBI Taxonomy" id="41045"/>
    <lineage>
        <taxon>Eukaryota</taxon>
        <taxon>Sar</taxon>
        <taxon>Stramenopiles</taxon>
        <taxon>Oomycota</taxon>
        <taxon>Peronosporomycetes</taxon>
        <taxon>Pythiales</taxon>
        <taxon>Pythiaceae</taxon>
        <taxon>Pythium</taxon>
    </lineage>
</organism>
<feature type="compositionally biased region" description="Acidic residues" evidence="3">
    <location>
        <begin position="91"/>
        <end position="103"/>
    </location>
</feature>
<dbReference type="Proteomes" id="UP000794436">
    <property type="component" value="Unassembled WGS sequence"/>
</dbReference>
<dbReference type="EMBL" id="SPLM01000073">
    <property type="protein sequence ID" value="TMW62864.1"/>
    <property type="molecule type" value="Genomic_DNA"/>
</dbReference>
<keyword evidence="5" id="KW-1185">Reference proteome</keyword>
<feature type="compositionally biased region" description="Basic and acidic residues" evidence="3">
    <location>
        <begin position="81"/>
        <end position="90"/>
    </location>
</feature>
<dbReference type="PANTHER" id="PTHR24180:SF45">
    <property type="entry name" value="POLY [ADP-RIBOSE] POLYMERASE TANKYRASE"/>
    <property type="match status" value="1"/>
</dbReference>
<feature type="compositionally biased region" description="Acidic residues" evidence="3">
    <location>
        <begin position="69"/>
        <end position="79"/>
    </location>
</feature>
<evidence type="ECO:0000313" key="5">
    <source>
        <dbReference type="Proteomes" id="UP000794436"/>
    </source>
</evidence>
<dbReference type="SUPFAM" id="SSF48403">
    <property type="entry name" value="Ankyrin repeat"/>
    <property type="match status" value="1"/>
</dbReference>
<dbReference type="InterPro" id="IPR002110">
    <property type="entry name" value="Ankyrin_rpt"/>
</dbReference>
<dbReference type="PANTHER" id="PTHR24180">
    <property type="entry name" value="CYCLIN-DEPENDENT KINASE INHIBITOR 2C-RELATED"/>
    <property type="match status" value="1"/>
</dbReference>
<accession>A0A8K1FJ86</accession>
<name>A0A8K1FJ86_PYTOL</name>
<keyword evidence="1" id="KW-0677">Repeat</keyword>
<reference evidence="4" key="1">
    <citation type="submission" date="2019-03" db="EMBL/GenBank/DDBJ databases">
        <title>Long read genome sequence of the mycoparasitic Pythium oligandrum ATCC 38472 isolated from sugarbeet rhizosphere.</title>
        <authorList>
            <person name="Gaulin E."/>
        </authorList>
    </citation>
    <scope>NUCLEOTIDE SEQUENCE</scope>
    <source>
        <strain evidence="4">ATCC 38472_TT</strain>
    </source>
</reference>
<evidence type="ECO:0000256" key="3">
    <source>
        <dbReference type="SAM" id="MobiDB-lite"/>
    </source>
</evidence>
<dbReference type="InterPro" id="IPR051637">
    <property type="entry name" value="Ank_repeat_dom-contain_49"/>
</dbReference>
<feature type="region of interest" description="Disordered" evidence="3">
    <location>
        <begin position="456"/>
        <end position="498"/>
    </location>
</feature>
<evidence type="ECO:0000256" key="1">
    <source>
        <dbReference type="ARBA" id="ARBA00022737"/>
    </source>
</evidence>
<comment type="caution">
    <text evidence="4">The sequence shown here is derived from an EMBL/GenBank/DDBJ whole genome shotgun (WGS) entry which is preliminary data.</text>
</comment>
<keyword evidence="2" id="KW-0040">ANK repeat</keyword>
<sequence length="559" mass="61748">MGNTVTLHSACAYSDLAAVRRLLKTCTEAEIEARDDNGRTPLLVAVAAMKRRNTADDDDDELNGFGFHDDEDEDDEFEGTNEPRDEHSGNDGDDEGDDDESLGDGEVVELEDDASIEPIAKEAEILHLLLQRQVNLDHQDENGWTALHHACFIQNAVAIRMLVQAGAHPMRDSYGLLPQDFLMRGQSSEWIAQAQELKELMDQITEVSPYFIKLLAFRPSGIVQLDMGAQVEKGSFVTIEYNVPENHSPKDYIQVLISAEDSPDVEIGTYHQVPAGSQGQITISTQDIPSSSTIRFVYVKTDINTISRKVVASGCNAVVQASVGEIFQYELFLYERVVEVESIPEFEFIDQPLIILKRIGIVAHEGEIDWVEIRPDNHIVAVNDIRIDTMEFPEAVRVLQENNGKKCTKLLMQNYSACGDFIPEKILGVGVVGKFAFLQAIHDDDHHVSEQRLDDWVGDETRNPPPAPTRVDTAHLHSTATTAEPETPSPSTEAPVEAVPALHEAVESKLVLVEADENPAAASAEDKVSLSSTIETVVPLHNSRQLVEQLHHGISSAVR</sequence>
<feature type="region of interest" description="Disordered" evidence="3">
    <location>
        <begin position="55"/>
        <end position="103"/>
    </location>
</feature>
<evidence type="ECO:0000313" key="4">
    <source>
        <dbReference type="EMBL" id="TMW62864.1"/>
    </source>
</evidence>
<dbReference type="AlphaFoldDB" id="A0A8K1FJ86"/>
<dbReference type="OrthoDB" id="70257at2759"/>
<dbReference type="Pfam" id="PF13637">
    <property type="entry name" value="Ank_4"/>
    <property type="match status" value="2"/>
</dbReference>
<proteinExistence type="predicted"/>
<gene>
    <name evidence="4" type="ORF">Poli38472_005482</name>
</gene>
<dbReference type="InterPro" id="IPR036770">
    <property type="entry name" value="Ankyrin_rpt-contain_sf"/>
</dbReference>
<protein>
    <submittedName>
        <fullName evidence="4">Uncharacterized protein</fullName>
    </submittedName>
</protein>
<evidence type="ECO:0000256" key="2">
    <source>
        <dbReference type="ARBA" id="ARBA00023043"/>
    </source>
</evidence>
<feature type="compositionally biased region" description="Low complexity" evidence="3">
    <location>
        <begin position="478"/>
        <end position="495"/>
    </location>
</feature>
<dbReference type="Gene3D" id="1.25.40.20">
    <property type="entry name" value="Ankyrin repeat-containing domain"/>
    <property type="match status" value="2"/>
</dbReference>